<feature type="domain" description="Gp5/Type VI secretion system Vgr protein OB-fold" evidence="1">
    <location>
        <begin position="376"/>
        <end position="450"/>
    </location>
</feature>
<dbReference type="Pfam" id="PF04717">
    <property type="entry name" value="Phage_base_V"/>
    <property type="match status" value="1"/>
</dbReference>
<comment type="caution">
    <text evidence="2">The sequence shown here is derived from an EMBL/GenBank/DDBJ whole genome shotgun (WGS) entry which is preliminary data.</text>
</comment>
<dbReference type="EMBL" id="JACJFM010000012">
    <property type="protein sequence ID" value="MBB1487164.1"/>
    <property type="molecule type" value="Genomic_DNA"/>
</dbReference>
<reference evidence="2 3" key="1">
    <citation type="submission" date="2020-08" db="EMBL/GenBank/DDBJ databases">
        <title>Oceanospirillum sp. nov. isolated from marine sediment.</title>
        <authorList>
            <person name="Ji X."/>
        </authorList>
    </citation>
    <scope>NUCLEOTIDE SEQUENCE [LARGE SCALE GENOMIC DNA]</scope>
    <source>
        <strain evidence="2 3">D5</strain>
    </source>
</reference>
<dbReference type="InterPro" id="IPR006533">
    <property type="entry name" value="T6SS_Vgr_RhsGE"/>
</dbReference>
<protein>
    <submittedName>
        <fullName evidence="2">Type VI secretion system tip protein VgrG</fullName>
    </submittedName>
</protein>
<sequence length="595" mass="63981">MPDSPIKNSSGVISYSIKAAGSAIKDSIRVVSIDVYKAVNAIATAMIVIQDGDMPEKDFPISNEDTFKPGNEIEIAVGYGGDNETIFKGVIIRHGISIAGHNDSRLIIECKDKAVGMTLARRSNNYVKKKDSDIISALIGNCSGTSSDVKATSTQFQELVQFNSTDWDFMLTRAEANGYVVCTQDNKITVKPPQTDKSAVLKVTYGEDLMEFHADIDARHQLKSVTGISWDIKNQKVITEKAAIQTLNSQGDLDASELSKVLGFSEYRMQTSVLEKGALKDWASGQQVKSALSRIRGAMTFQGSAKADIDCLIEVNGVGNRFNGDVYVSAIHHSVTGGQWLTEAEFGMSPCWSAENRDLAAPSASGLLPGVEGLQIGVVKKLDGDPEEQNRIQVSVPVLQAETEGVWARLATYYASSEFGNFFIPEPGDEVVLGYFNNNPSEPVILGSLYSSKNKPPYTIESENDTKAIVTRSKLKIEFNEKDKITTIITPGENKIVISDKDQSILLQDQNDNKVELASGGITLDTPKDIKASAKGDISLEATGKISLSSKGDMSLDGMNVKVTAKAALTAKGSSTAEFSASGQTTVKGAMVAIN</sequence>
<dbReference type="AlphaFoldDB" id="A0A839IR69"/>
<proteinExistence type="predicted"/>
<evidence type="ECO:0000259" key="1">
    <source>
        <dbReference type="Pfam" id="PF04717"/>
    </source>
</evidence>
<keyword evidence="3" id="KW-1185">Reference proteome</keyword>
<name>A0A839IR69_9GAMM</name>
<gene>
    <name evidence="2" type="primary">vgrG</name>
    <name evidence="2" type="ORF">H4O21_11130</name>
</gene>
<dbReference type="SUPFAM" id="SSF69255">
    <property type="entry name" value="gp5 N-terminal domain-like"/>
    <property type="match status" value="1"/>
</dbReference>
<accession>A0A839IR69</accession>
<evidence type="ECO:0000313" key="2">
    <source>
        <dbReference type="EMBL" id="MBB1487164.1"/>
    </source>
</evidence>
<dbReference type="Proteomes" id="UP000565262">
    <property type="component" value="Unassembled WGS sequence"/>
</dbReference>
<dbReference type="InterPro" id="IPR006531">
    <property type="entry name" value="Gp5/Vgr_OB"/>
</dbReference>
<dbReference type="SUPFAM" id="SSF69349">
    <property type="entry name" value="Phage fibre proteins"/>
    <property type="match status" value="1"/>
</dbReference>
<dbReference type="Gene3D" id="2.40.50.230">
    <property type="entry name" value="Gp5 N-terminal domain"/>
    <property type="match status" value="1"/>
</dbReference>
<dbReference type="NCBIfam" id="TIGR01646">
    <property type="entry name" value="vgr_GE"/>
    <property type="match status" value="1"/>
</dbReference>
<dbReference type="SUPFAM" id="SSF69279">
    <property type="entry name" value="Phage tail proteins"/>
    <property type="match status" value="1"/>
</dbReference>
<evidence type="ECO:0000313" key="3">
    <source>
        <dbReference type="Proteomes" id="UP000565262"/>
    </source>
</evidence>
<dbReference type="RefSeq" id="WP_182808947.1">
    <property type="nucleotide sequence ID" value="NZ_JACJFM010000012.1"/>
</dbReference>
<dbReference type="InterPro" id="IPR037026">
    <property type="entry name" value="Vgr_OB-fold_dom_sf"/>
</dbReference>
<organism evidence="2 3">
    <name type="scientific">Oceanospirillum sediminis</name>
    <dbReference type="NCBI Taxonomy" id="2760088"/>
    <lineage>
        <taxon>Bacteria</taxon>
        <taxon>Pseudomonadati</taxon>
        <taxon>Pseudomonadota</taxon>
        <taxon>Gammaproteobacteria</taxon>
        <taxon>Oceanospirillales</taxon>
        <taxon>Oceanospirillaceae</taxon>
        <taxon>Oceanospirillum</taxon>
    </lineage>
</organism>